<dbReference type="PROSITE" id="PS00783">
    <property type="entry name" value="RIBOSOMAL_L13"/>
    <property type="match status" value="1"/>
</dbReference>
<keyword evidence="4 6" id="KW-0687">Ribonucleoprotein</keyword>
<protein>
    <recommendedName>
        <fullName evidence="5 6">Large ribosomal subunit protein uL13</fullName>
    </recommendedName>
</protein>
<dbReference type="SUPFAM" id="SSF52161">
    <property type="entry name" value="Ribosomal protein L13"/>
    <property type="match status" value="1"/>
</dbReference>
<dbReference type="GO" id="GO:0003729">
    <property type="term" value="F:mRNA binding"/>
    <property type="evidence" value="ECO:0007669"/>
    <property type="project" value="TreeGrafter"/>
</dbReference>
<dbReference type="Proteomes" id="UP000247099">
    <property type="component" value="Unassembled WGS sequence"/>
</dbReference>
<dbReference type="GO" id="GO:0003735">
    <property type="term" value="F:structural constituent of ribosome"/>
    <property type="evidence" value="ECO:0007669"/>
    <property type="project" value="InterPro"/>
</dbReference>
<dbReference type="PANTHER" id="PTHR11545:SF2">
    <property type="entry name" value="LARGE RIBOSOMAL SUBUNIT PROTEIN UL13M"/>
    <property type="match status" value="1"/>
</dbReference>
<evidence type="ECO:0000256" key="5">
    <source>
        <dbReference type="ARBA" id="ARBA00035201"/>
    </source>
</evidence>
<dbReference type="GO" id="GO:0017148">
    <property type="term" value="P:negative regulation of translation"/>
    <property type="evidence" value="ECO:0007669"/>
    <property type="project" value="TreeGrafter"/>
</dbReference>
<gene>
    <name evidence="6 8" type="primary">rplM</name>
    <name evidence="9" type="ORF">DDZ13_03960</name>
</gene>
<dbReference type="PIRSF" id="PIRSF002181">
    <property type="entry name" value="Ribosomal_L13"/>
    <property type="match status" value="1"/>
</dbReference>
<accession>A0A317ZHT4</accession>
<dbReference type="Pfam" id="PF00572">
    <property type="entry name" value="Ribosomal_L13"/>
    <property type="match status" value="1"/>
</dbReference>
<reference evidence="9 10" key="1">
    <citation type="submission" date="2018-05" db="EMBL/GenBank/DDBJ databases">
        <title>Coraliomargarita sinensis sp. nov., isolated from a marine solar saltern.</title>
        <authorList>
            <person name="Zhou L.Y."/>
        </authorList>
    </citation>
    <scope>NUCLEOTIDE SEQUENCE [LARGE SCALE GENOMIC DNA]</scope>
    <source>
        <strain evidence="9 10">WN38</strain>
    </source>
</reference>
<evidence type="ECO:0000256" key="8">
    <source>
        <dbReference type="RuleBase" id="RU003878"/>
    </source>
</evidence>
<dbReference type="Gene3D" id="3.90.1180.10">
    <property type="entry name" value="Ribosomal protein L13"/>
    <property type="match status" value="1"/>
</dbReference>
<dbReference type="GO" id="GO:0022625">
    <property type="term" value="C:cytosolic large ribosomal subunit"/>
    <property type="evidence" value="ECO:0007669"/>
    <property type="project" value="TreeGrafter"/>
</dbReference>
<dbReference type="InterPro" id="IPR005822">
    <property type="entry name" value="Ribosomal_uL13"/>
</dbReference>
<comment type="similarity">
    <text evidence="1 6 7">Belongs to the universal ribosomal protein uL13 family.</text>
</comment>
<sequence length="141" mass="16027">MKTTLATNTDHTKSWYMVDAADETLGRVAVKIANVLRGRHKPTYTPHADTGDFVVVVNAEKIKLSGKKNTQKTYMFYSGWMGGDSYVNIKDMRQKKPEFIIEHAVKGMLPRNRLGRQMIKKLKIYAGSEHPHEAQQPKPLV</sequence>
<name>A0A317ZHT4_9BACT</name>
<dbReference type="EMBL" id="QHJQ01000002">
    <property type="protein sequence ID" value="PXA05126.1"/>
    <property type="molecule type" value="Genomic_DNA"/>
</dbReference>
<dbReference type="RefSeq" id="WP_110130127.1">
    <property type="nucleotide sequence ID" value="NZ_QHJQ01000002.1"/>
</dbReference>
<dbReference type="InParanoid" id="A0A317ZHT4"/>
<proteinExistence type="inferred from homology"/>
<organism evidence="9 10">
    <name type="scientific">Coraliomargarita sinensis</name>
    <dbReference type="NCBI Taxonomy" id="2174842"/>
    <lineage>
        <taxon>Bacteria</taxon>
        <taxon>Pseudomonadati</taxon>
        <taxon>Verrucomicrobiota</taxon>
        <taxon>Opitutia</taxon>
        <taxon>Puniceicoccales</taxon>
        <taxon>Coraliomargaritaceae</taxon>
        <taxon>Coraliomargarita</taxon>
    </lineage>
</organism>
<dbReference type="NCBIfam" id="TIGR01066">
    <property type="entry name" value="rplM_bact"/>
    <property type="match status" value="1"/>
</dbReference>
<evidence type="ECO:0000256" key="3">
    <source>
        <dbReference type="ARBA" id="ARBA00022980"/>
    </source>
</evidence>
<evidence type="ECO:0000313" key="9">
    <source>
        <dbReference type="EMBL" id="PXA05126.1"/>
    </source>
</evidence>
<comment type="caution">
    <text evidence="9">The sequence shown here is derived from an EMBL/GenBank/DDBJ whole genome shotgun (WGS) entry which is preliminary data.</text>
</comment>
<dbReference type="InterPro" id="IPR036899">
    <property type="entry name" value="Ribosomal_uL13_sf"/>
</dbReference>
<dbReference type="InterPro" id="IPR023563">
    <property type="entry name" value="Ribosomal_uL13_CS"/>
</dbReference>
<evidence type="ECO:0000256" key="2">
    <source>
        <dbReference type="ARBA" id="ARBA00011838"/>
    </source>
</evidence>
<dbReference type="HAMAP" id="MF_01366">
    <property type="entry name" value="Ribosomal_uL13"/>
    <property type="match status" value="1"/>
</dbReference>
<evidence type="ECO:0000256" key="4">
    <source>
        <dbReference type="ARBA" id="ARBA00023274"/>
    </source>
</evidence>
<dbReference type="GO" id="GO:0006412">
    <property type="term" value="P:translation"/>
    <property type="evidence" value="ECO:0007669"/>
    <property type="project" value="UniProtKB-UniRule"/>
</dbReference>
<dbReference type="FunCoup" id="A0A317ZHT4">
    <property type="interactions" value="582"/>
</dbReference>
<dbReference type="CDD" id="cd00392">
    <property type="entry name" value="Ribosomal_L13"/>
    <property type="match status" value="1"/>
</dbReference>
<evidence type="ECO:0000256" key="1">
    <source>
        <dbReference type="ARBA" id="ARBA00006227"/>
    </source>
</evidence>
<dbReference type="AlphaFoldDB" id="A0A317ZHT4"/>
<keyword evidence="10" id="KW-1185">Reference proteome</keyword>
<comment type="function">
    <text evidence="6 8">This protein is one of the early assembly proteins of the 50S ribosomal subunit, although it is not seen to bind rRNA by itself. It is important during the early stages of 50S assembly.</text>
</comment>
<dbReference type="FunFam" id="3.90.1180.10:FF:000001">
    <property type="entry name" value="50S ribosomal protein L13"/>
    <property type="match status" value="1"/>
</dbReference>
<dbReference type="InterPro" id="IPR005823">
    <property type="entry name" value="Ribosomal_uL13_bac-type"/>
</dbReference>
<evidence type="ECO:0000256" key="7">
    <source>
        <dbReference type="RuleBase" id="RU003877"/>
    </source>
</evidence>
<evidence type="ECO:0000256" key="6">
    <source>
        <dbReference type="HAMAP-Rule" id="MF_01366"/>
    </source>
</evidence>
<dbReference type="PANTHER" id="PTHR11545">
    <property type="entry name" value="RIBOSOMAL PROTEIN L13"/>
    <property type="match status" value="1"/>
</dbReference>
<keyword evidence="3 6" id="KW-0689">Ribosomal protein</keyword>
<evidence type="ECO:0000313" key="10">
    <source>
        <dbReference type="Proteomes" id="UP000247099"/>
    </source>
</evidence>
<comment type="subunit">
    <text evidence="2 6">Part of the 50S ribosomal subunit.</text>
</comment>
<dbReference type="OrthoDB" id="9801330at2"/>